<gene>
    <name evidence="2" type="ORF">NARC_90129</name>
</gene>
<evidence type="ECO:0000256" key="1">
    <source>
        <dbReference type="SAM" id="MobiDB-lite"/>
    </source>
</evidence>
<dbReference type="Proteomes" id="UP000315289">
    <property type="component" value="Unassembled WGS sequence"/>
</dbReference>
<protein>
    <submittedName>
        <fullName evidence="2">Uncharacterized protein</fullName>
    </submittedName>
</protein>
<feature type="region of interest" description="Disordered" evidence="1">
    <location>
        <begin position="86"/>
        <end position="113"/>
    </location>
</feature>
<comment type="caution">
    <text evidence="2">The sequence shown here is derived from an EMBL/GenBank/DDBJ whole genome shotgun (WGS) entry which is preliminary data.</text>
</comment>
<dbReference type="RefSeq" id="WP_186434208.1">
    <property type="nucleotide sequence ID" value="NZ_ML675585.1"/>
</dbReference>
<accession>A0A557SUE4</accession>
<evidence type="ECO:0000313" key="3">
    <source>
        <dbReference type="Proteomes" id="UP000315289"/>
    </source>
</evidence>
<evidence type="ECO:0000313" key="2">
    <source>
        <dbReference type="EMBL" id="TVP40223.1"/>
    </source>
</evidence>
<keyword evidence="3" id="KW-1185">Reference proteome</keyword>
<sequence length="155" mass="16813">MLMSIIVYTLPLMVFSIICALMLSPSLSAVQLSAISPYDSGYNHGCDDAEISSPSDRHINQDERGPSLHTADFMTGYNSGVTACSSSGNDYSPQQGNNGQSSSRSNQSNSEECVKNANEFGEFASNFYPGAKIVTKLGSKYSVNKTEMTWEIRLN</sequence>
<name>A0A557SUE4_9ARCH</name>
<feature type="compositionally biased region" description="Low complexity" evidence="1">
    <location>
        <begin position="92"/>
        <end position="110"/>
    </location>
</feature>
<organism evidence="2 3">
    <name type="scientific">Candidatus Nitrosocosmicus arcticus</name>
    <dbReference type="NCBI Taxonomy" id="2035267"/>
    <lineage>
        <taxon>Archaea</taxon>
        <taxon>Nitrososphaerota</taxon>
        <taxon>Nitrososphaeria</taxon>
        <taxon>Nitrososphaerales</taxon>
        <taxon>Nitrososphaeraceae</taxon>
        <taxon>Candidatus Nitrosocosmicus</taxon>
    </lineage>
</organism>
<dbReference type="EMBL" id="VOAH01000009">
    <property type="protein sequence ID" value="TVP40223.1"/>
    <property type="molecule type" value="Genomic_DNA"/>
</dbReference>
<proteinExistence type="predicted"/>
<reference evidence="2 3" key="1">
    <citation type="journal article" date="2019" name="Front. Microbiol.">
        <title>Ammonia Oxidation by the Arctic Terrestrial Thaumarchaeote Candidatus Nitrosocosmicus arcticus Is Stimulated by Increasing Temperatures.</title>
        <authorList>
            <person name="Alves R.J.E."/>
            <person name="Kerou M."/>
            <person name="Zappe A."/>
            <person name="Bittner R."/>
            <person name="Abby S.S."/>
            <person name="Schmidt H.A."/>
            <person name="Pfeifer K."/>
            <person name="Schleper C."/>
        </authorList>
    </citation>
    <scope>NUCLEOTIDE SEQUENCE [LARGE SCALE GENOMIC DNA]</scope>
    <source>
        <strain evidence="2 3">Kfb</strain>
    </source>
</reference>
<dbReference type="OrthoDB" id="13535at2157"/>
<dbReference type="AlphaFoldDB" id="A0A557SUE4"/>